<evidence type="ECO:0000313" key="2">
    <source>
        <dbReference type="EMBL" id="ANE51219.1"/>
    </source>
</evidence>
<dbReference type="GO" id="GO:0016853">
    <property type="term" value="F:isomerase activity"/>
    <property type="evidence" value="ECO:0007669"/>
    <property type="project" value="UniProtKB-KW"/>
</dbReference>
<feature type="domain" description="SnoaL-like" evidence="1">
    <location>
        <begin position="7"/>
        <end position="108"/>
    </location>
</feature>
<gene>
    <name evidence="2" type="ORF">SY85_12585</name>
</gene>
<dbReference type="InterPro" id="IPR037401">
    <property type="entry name" value="SnoaL-like"/>
</dbReference>
<name>A0A172TVW1_9BACT</name>
<dbReference type="Pfam" id="PF12680">
    <property type="entry name" value="SnoaL_2"/>
    <property type="match status" value="1"/>
</dbReference>
<sequence length="118" mass="13584">MVIEPLIQQAYDAFNKRDIDAALLLMTPNVDWPNGWEGGYVHGQDEVRAYWTRQWNEIDPLVDPLSIIQQPDGRIKVLVHQTVKDKQGKLLSDGHAYHIYTIENGLIKTMEIEKGDEQ</sequence>
<dbReference type="KEGG" id="fla:SY85_12585"/>
<reference evidence="2 3" key="2">
    <citation type="journal article" date="2016" name="Int. J. Syst. Evol. Microbiol.">
        <title>Flavisolibacter tropicus sp. nov., isolated from tropical soil.</title>
        <authorList>
            <person name="Lee J.J."/>
            <person name="Kang M.S."/>
            <person name="Kim G.S."/>
            <person name="Lee C.S."/>
            <person name="Lim S."/>
            <person name="Lee J."/>
            <person name="Roh S.H."/>
            <person name="Kang H."/>
            <person name="Ha J.M."/>
            <person name="Bae S."/>
            <person name="Jung H.Y."/>
            <person name="Kim M.K."/>
        </authorList>
    </citation>
    <scope>NUCLEOTIDE SEQUENCE [LARGE SCALE GENOMIC DNA]</scope>
    <source>
        <strain evidence="2 3">LCS9</strain>
    </source>
</reference>
<accession>A0A172TVW1</accession>
<keyword evidence="2" id="KW-0413">Isomerase</keyword>
<dbReference type="AlphaFoldDB" id="A0A172TVW1"/>
<dbReference type="STRING" id="1492898.SY85_12585"/>
<dbReference type="InterPro" id="IPR032710">
    <property type="entry name" value="NTF2-like_dom_sf"/>
</dbReference>
<dbReference type="Gene3D" id="3.10.450.50">
    <property type="match status" value="1"/>
</dbReference>
<evidence type="ECO:0000313" key="3">
    <source>
        <dbReference type="Proteomes" id="UP000077177"/>
    </source>
</evidence>
<dbReference type="RefSeq" id="WP_066405006.1">
    <property type="nucleotide sequence ID" value="NZ_CP011390.1"/>
</dbReference>
<dbReference type="SUPFAM" id="SSF54427">
    <property type="entry name" value="NTF2-like"/>
    <property type="match status" value="1"/>
</dbReference>
<proteinExistence type="predicted"/>
<dbReference type="EMBL" id="CP011390">
    <property type="protein sequence ID" value="ANE51219.1"/>
    <property type="molecule type" value="Genomic_DNA"/>
</dbReference>
<reference evidence="3" key="1">
    <citation type="submission" date="2015-01" db="EMBL/GenBank/DDBJ databases">
        <title>Flavisolibacter sp./LCS9/ whole genome sequencing.</title>
        <authorList>
            <person name="Kim M.K."/>
            <person name="Srinivasan S."/>
            <person name="Lee J.-J."/>
        </authorList>
    </citation>
    <scope>NUCLEOTIDE SEQUENCE [LARGE SCALE GENOMIC DNA]</scope>
    <source>
        <strain evidence="3">LCS9</strain>
    </source>
</reference>
<protein>
    <submittedName>
        <fullName evidence="2">Ketosteroid isomerase</fullName>
    </submittedName>
</protein>
<keyword evidence="3" id="KW-1185">Reference proteome</keyword>
<dbReference type="OrthoDB" id="1353852at2"/>
<organism evidence="2 3">
    <name type="scientific">Flavisolibacter tropicus</name>
    <dbReference type="NCBI Taxonomy" id="1492898"/>
    <lineage>
        <taxon>Bacteria</taxon>
        <taxon>Pseudomonadati</taxon>
        <taxon>Bacteroidota</taxon>
        <taxon>Chitinophagia</taxon>
        <taxon>Chitinophagales</taxon>
        <taxon>Chitinophagaceae</taxon>
        <taxon>Flavisolibacter</taxon>
    </lineage>
</organism>
<dbReference type="PATRIC" id="fig|1492898.3.peg.2712"/>
<evidence type="ECO:0000259" key="1">
    <source>
        <dbReference type="Pfam" id="PF12680"/>
    </source>
</evidence>
<dbReference type="Proteomes" id="UP000077177">
    <property type="component" value="Chromosome"/>
</dbReference>